<dbReference type="Proteomes" id="UP000887569">
    <property type="component" value="Unplaced"/>
</dbReference>
<evidence type="ECO:0000256" key="5">
    <source>
        <dbReference type="ARBA" id="ARBA00022737"/>
    </source>
</evidence>
<dbReference type="CDD" id="cd22584">
    <property type="entry name" value="Rcat_RBR_unk"/>
    <property type="match status" value="1"/>
</dbReference>
<keyword evidence="8" id="KW-0862">Zinc</keyword>
<dbReference type="WBParaSite" id="PgR024_g042_t01">
    <property type="protein sequence ID" value="PgR024_g042_t01"/>
    <property type="gene ID" value="PgR024_g042"/>
</dbReference>
<dbReference type="Pfam" id="PF26200">
    <property type="entry name" value="Rcat_RNF216"/>
    <property type="match status" value="1"/>
</dbReference>
<evidence type="ECO:0000256" key="7">
    <source>
        <dbReference type="ARBA" id="ARBA00022786"/>
    </source>
</evidence>
<keyword evidence="10" id="KW-1185">Reference proteome</keyword>
<evidence type="ECO:0000256" key="1">
    <source>
        <dbReference type="ARBA" id="ARBA00001798"/>
    </source>
</evidence>
<reference evidence="11 12" key="1">
    <citation type="submission" date="2022-11" db="UniProtKB">
        <authorList>
            <consortium name="WormBaseParasite"/>
        </authorList>
    </citation>
    <scope>IDENTIFICATION</scope>
</reference>
<dbReference type="WBParaSite" id="PgR024_g042_t02">
    <property type="protein sequence ID" value="PgR024_g042_t02"/>
    <property type="gene ID" value="PgR024_g042"/>
</dbReference>
<dbReference type="WBParaSite" id="PgR024_g042_t06">
    <property type="protein sequence ID" value="PgR024_g042_t06"/>
    <property type="gene ID" value="PgR024_g042"/>
</dbReference>
<feature type="domain" description="RING-type" evidence="9">
    <location>
        <begin position="516"/>
        <end position="720"/>
    </location>
</feature>
<dbReference type="EC" id="2.3.2.31" evidence="2"/>
<evidence type="ECO:0000256" key="8">
    <source>
        <dbReference type="ARBA" id="ARBA00022833"/>
    </source>
</evidence>
<keyword evidence="7" id="KW-0833">Ubl conjugation pathway</keyword>
<evidence type="ECO:0000313" key="13">
    <source>
        <dbReference type="WBParaSite" id="PgR024_g042_t07"/>
    </source>
</evidence>
<dbReference type="Gene3D" id="1.20.120.1750">
    <property type="match status" value="1"/>
</dbReference>
<dbReference type="GO" id="GO:0061630">
    <property type="term" value="F:ubiquitin protein ligase activity"/>
    <property type="evidence" value="ECO:0007669"/>
    <property type="project" value="UniProtKB-EC"/>
</dbReference>
<evidence type="ECO:0000313" key="10">
    <source>
        <dbReference type="Proteomes" id="UP000887569"/>
    </source>
</evidence>
<dbReference type="InterPro" id="IPR002867">
    <property type="entry name" value="IBR_dom"/>
</dbReference>
<keyword evidence="6" id="KW-0863">Zinc-finger</keyword>
<evidence type="ECO:0000256" key="2">
    <source>
        <dbReference type="ARBA" id="ARBA00012251"/>
    </source>
</evidence>
<dbReference type="AlphaFoldDB" id="A0A915B248"/>
<dbReference type="InterPro" id="IPR044066">
    <property type="entry name" value="TRIAD_supradom"/>
</dbReference>
<accession>A0A915B248</accession>
<name>A0A915B248_PARUN</name>
<evidence type="ECO:0000256" key="3">
    <source>
        <dbReference type="ARBA" id="ARBA00022679"/>
    </source>
</evidence>
<proteinExistence type="predicted"/>
<dbReference type="PROSITE" id="PS51873">
    <property type="entry name" value="TRIAD"/>
    <property type="match status" value="1"/>
</dbReference>
<evidence type="ECO:0000259" key="9">
    <source>
        <dbReference type="PROSITE" id="PS51873"/>
    </source>
</evidence>
<dbReference type="PANTHER" id="PTHR11685">
    <property type="entry name" value="RBR FAMILY RING FINGER AND IBR DOMAIN-CONTAINING"/>
    <property type="match status" value="1"/>
</dbReference>
<keyword evidence="3" id="KW-0808">Transferase</keyword>
<dbReference type="SUPFAM" id="SSF57850">
    <property type="entry name" value="RING/U-box"/>
    <property type="match status" value="2"/>
</dbReference>
<evidence type="ECO:0000256" key="6">
    <source>
        <dbReference type="ARBA" id="ARBA00022771"/>
    </source>
</evidence>
<dbReference type="WBParaSite" id="PgR024_g042_t07">
    <property type="protein sequence ID" value="PgR024_g042_t07"/>
    <property type="gene ID" value="PgR024_g042"/>
</dbReference>
<organism evidence="10 13">
    <name type="scientific">Parascaris univalens</name>
    <name type="common">Nematode worm</name>
    <dbReference type="NCBI Taxonomy" id="6257"/>
    <lineage>
        <taxon>Eukaryota</taxon>
        <taxon>Metazoa</taxon>
        <taxon>Ecdysozoa</taxon>
        <taxon>Nematoda</taxon>
        <taxon>Chromadorea</taxon>
        <taxon>Rhabditida</taxon>
        <taxon>Spirurina</taxon>
        <taxon>Ascaridomorpha</taxon>
        <taxon>Ascaridoidea</taxon>
        <taxon>Ascarididae</taxon>
        <taxon>Parascaris</taxon>
    </lineage>
</organism>
<evidence type="ECO:0000313" key="11">
    <source>
        <dbReference type="WBParaSite" id="PgR024_g042_t01"/>
    </source>
</evidence>
<dbReference type="InterPro" id="IPR031127">
    <property type="entry name" value="E3_UB_ligase_RBR"/>
</dbReference>
<keyword evidence="5" id="KW-0677">Repeat</keyword>
<dbReference type="SMART" id="SM00647">
    <property type="entry name" value="IBR"/>
    <property type="match status" value="2"/>
</dbReference>
<evidence type="ECO:0000256" key="4">
    <source>
        <dbReference type="ARBA" id="ARBA00022723"/>
    </source>
</evidence>
<keyword evidence="4" id="KW-0479">Metal-binding</keyword>
<protein>
    <recommendedName>
        <fullName evidence="2">RBR-type E3 ubiquitin transferase</fullName>
        <ecNumber evidence="2">2.3.2.31</ecNumber>
    </recommendedName>
</protein>
<sequence>MPEHFDSEIPVVRRKSKDLRIHRVVRRDIWPDYISKQMVSSETFCGAYAYLDDSNTIDPSKWMDTDHLARAGLARFPAIELADPFGMRTFHMKYSLNKKYRWELDEELSENIHNYQNESVRLKTSYLRTITRDTGWLHENGCYWQKRNKVCGVESATVRDGQVIHRYANKANKYDLLNKPRKPRNGKTRWSRDEVIYKPENDGWSGDLELHVLYKTTTNRWDRRIRNKCDRKIALKNRESQKKFIKKHHDAKTVWPDEVYDEFEVYSMDEDCVEYLPSSPAETYELPAVTCAVTKRSQRRKRHRSNKRRAPDYADAYKEWLYSAPEEPPRTTNVSCSASEHVAIYEAVTKDNEEVVSHITEPRFLTSVIVPIPERLTLRDYVLGRFPTANRIERLQPETFLVAVSDEFFVEVQNSTLFSGFVSIRMENSEIEVNHPIVRWTFNKISKVLNGESKHNMPSSSGSAVLCGSTVNVLPPSLISDADCFNEGAVRKELVNEWLTTANMQSAVKESVHSNTSSVCEVCLGDDQQGFSLHCGHHFCATCWVLNAQQCLSTGIVPIQCMSNGCCAALELDQALTVIPHEDCMRYEQMLWNKMVLREGWMYCDDCGCVICPKQSTSKSQSVALCGCGAAKCIKCKGIFHAPMPCHFAEQYCDILHCNGEDMERTLSRSSLLLRRCPKCRSCCERSDGCNHMQCRCGYEFCYACGEHFDGSHYDCEKIVLQRIHLFDVHGGVADETLQAVYEDIWQYREQRTRKAVAVLRKKLNKICVGCDVFAGNYIGAMKVLELSMVTVQLLKKEADLPIRHSATGSCINDSRITRMSNCILRLKFAVERFRLAIETNSKKARVERLSALIENSARELLIVNPGDM</sequence>
<comment type="catalytic activity">
    <reaction evidence="1">
        <text>[E2 ubiquitin-conjugating enzyme]-S-ubiquitinyl-L-cysteine + [acceptor protein]-L-lysine = [E2 ubiquitin-conjugating enzyme]-L-cysteine + [acceptor protein]-N(6)-ubiquitinyl-L-lysine.</text>
        <dbReference type="EC" id="2.3.2.31"/>
    </reaction>
</comment>
<evidence type="ECO:0000313" key="12">
    <source>
        <dbReference type="WBParaSite" id="PgR024_g042_t02"/>
    </source>
</evidence>
<dbReference type="GO" id="GO:0016567">
    <property type="term" value="P:protein ubiquitination"/>
    <property type="evidence" value="ECO:0007669"/>
    <property type="project" value="InterPro"/>
</dbReference>
<dbReference type="GO" id="GO:0008270">
    <property type="term" value="F:zinc ion binding"/>
    <property type="evidence" value="ECO:0007669"/>
    <property type="project" value="UniProtKB-KW"/>
</dbReference>